<dbReference type="InterPro" id="IPR045337">
    <property type="entry name" value="MmgE_PrpD_C"/>
</dbReference>
<dbReference type="InterPro" id="IPR042188">
    <property type="entry name" value="MmgE/PrpD_sf_2"/>
</dbReference>
<dbReference type="Gene3D" id="1.10.4100.10">
    <property type="entry name" value="2-methylcitrate dehydratase PrpD"/>
    <property type="match status" value="1"/>
</dbReference>
<evidence type="ECO:0000313" key="2">
    <source>
        <dbReference type="EMBL" id="MCB4825362.1"/>
    </source>
</evidence>
<accession>A0A9X1IIW4</accession>
<dbReference type="InterPro" id="IPR042183">
    <property type="entry name" value="MmgE/PrpD_sf_1"/>
</dbReference>
<organism evidence="2 3">
    <name type="scientific">Roseicella aerolata</name>
    <dbReference type="NCBI Taxonomy" id="2883479"/>
    <lineage>
        <taxon>Bacteria</taxon>
        <taxon>Pseudomonadati</taxon>
        <taxon>Pseudomonadota</taxon>
        <taxon>Alphaproteobacteria</taxon>
        <taxon>Acetobacterales</taxon>
        <taxon>Roseomonadaceae</taxon>
        <taxon>Roseicella</taxon>
    </lineage>
</organism>
<dbReference type="GO" id="GO:0016829">
    <property type="term" value="F:lyase activity"/>
    <property type="evidence" value="ECO:0007669"/>
    <property type="project" value="InterPro"/>
</dbReference>
<protein>
    <submittedName>
        <fullName evidence="2">MmgE/PrpD family protein</fullName>
    </submittedName>
</protein>
<keyword evidence="3" id="KW-1185">Reference proteome</keyword>
<name>A0A9X1IIW4_9PROT</name>
<evidence type="ECO:0000313" key="3">
    <source>
        <dbReference type="Proteomes" id="UP001139311"/>
    </source>
</evidence>
<dbReference type="RefSeq" id="WP_226614226.1">
    <property type="nucleotide sequence ID" value="NZ_JAJAQI010000086.1"/>
</dbReference>
<reference evidence="2" key="1">
    <citation type="submission" date="2021-10" db="EMBL/GenBank/DDBJ databases">
        <title>Roseicella aerolatum sp. nov., isolated from aerosols of e-waste dismantling site.</title>
        <authorList>
            <person name="Qin T."/>
        </authorList>
    </citation>
    <scope>NUCLEOTIDE SEQUENCE</scope>
    <source>
        <strain evidence="2">GB24</strain>
    </source>
</reference>
<dbReference type="EMBL" id="JAJAQI010000086">
    <property type="protein sequence ID" value="MCB4825362.1"/>
    <property type="molecule type" value="Genomic_DNA"/>
</dbReference>
<evidence type="ECO:0000259" key="1">
    <source>
        <dbReference type="Pfam" id="PF19305"/>
    </source>
</evidence>
<dbReference type="Pfam" id="PF19305">
    <property type="entry name" value="MmgE_PrpD_C"/>
    <property type="match status" value="1"/>
</dbReference>
<gene>
    <name evidence="2" type="ORF">LHA35_26985</name>
</gene>
<dbReference type="Gene3D" id="3.30.1330.120">
    <property type="entry name" value="2-methylcitrate dehydratase PrpD"/>
    <property type="match status" value="1"/>
</dbReference>
<proteinExistence type="predicted"/>
<dbReference type="Proteomes" id="UP001139311">
    <property type="component" value="Unassembled WGS sequence"/>
</dbReference>
<dbReference type="AlphaFoldDB" id="A0A9X1IIW4"/>
<dbReference type="SUPFAM" id="SSF103378">
    <property type="entry name" value="2-methylcitrate dehydratase PrpD"/>
    <property type="match status" value="1"/>
</dbReference>
<comment type="caution">
    <text evidence="2">The sequence shown here is derived from an EMBL/GenBank/DDBJ whole genome shotgun (WGS) entry which is preliminary data.</text>
</comment>
<sequence length="145" mass="14913">MQPLRKALPRTGLEAKFSAEYAVVVALWQGSVGLADFEDAAVARPWAAAGMTRVTVVEEQVLEDGSQGLEHGQARLEVRHGSQVVEGRAAAIPGSPARPATQAEMEAKIADCLVRHAAAGGQVPAPDAFLAGLGRLLAPAVAAAA</sequence>
<feature type="domain" description="MmgE/PrpD C-terminal" evidence="1">
    <location>
        <begin position="8"/>
        <end position="118"/>
    </location>
</feature>
<dbReference type="InterPro" id="IPR036148">
    <property type="entry name" value="MmgE/PrpD_sf"/>
</dbReference>